<dbReference type="Proteomes" id="UP000434044">
    <property type="component" value="Unassembled WGS sequence"/>
</dbReference>
<gene>
    <name evidence="1" type="ORF">GJ668_16845</name>
</gene>
<proteinExistence type="predicted"/>
<evidence type="ECO:0000313" key="2">
    <source>
        <dbReference type="Proteomes" id="UP000434044"/>
    </source>
</evidence>
<accession>A0A6N8EEM4</accession>
<dbReference type="AlphaFoldDB" id="A0A6N8EEM4"/>
<dbReference type="RefSeq" id="WP_155451292.1">
    <property type="nucleotide sequence ID" value="NZ_WNKT01000050.1"/>
</dbReference>
<organism evidence="1 2">
    <name type="scientific">Allochromatium palmeri</name>
    <dbReference type="NCBI Taxonomy" id="231048"/>
    <lineage>
        <taxon>Bacteria</taxon>
        <taxon>Pseudomonadati</taxon>
        <taxon>Pseudomonadota</taxon>
        <taxon>Gammaproteobacteria</taxon>
        <taxon>Chromatiales</taxon>
        <taxon>Chromatiaceae</taxon>
        <taxon>Allochromatium</taxon>
    </lineage>
</organism>
<sequence>MIVTAISHPFRQRDTRNRTIAIEIEVLRGGFKRRTDATDEIDQAIGQIRGAVLFFVSTYLRYRAAILASEKIPHRMVDWAVAGEAIIRELGLAPGKFFGQIERKQRDDASDYLEGHLVGAALLRALQHWATQAEETEDPPDSAKLQDPGWAAAQNAQGELTLIATPTAIQKELVQRALTSITNLPSTPPDQRRALYRPRLLADAASIPVRDLPAVAALAGWERAERWLIGADGRRKRRTYYAPPGTQVPDSFPRGRPQTTVYKYFH</sequence>
<dbReference type="EMBL" id="WNKT01000050">
    <property type="protein sequence ID" value="MTW22732.1"/>
    <property type="molecule type" value="Genomic_DNA"/>
</dbReference>
<protein>
    <submittedName>
        <fullName evidence="1">Uncharacterized protein</fullName>
    </submittedName>
</protein>
<keyword evidence="2" id="KW-1185">Reference proteome</keyword>
<reference evidence="1 2" key="1">
    <citation type="submission" date="2019-11" db="EMBL/GenBank/DDBJ databases">
        <title>Whole-genome sequence of the anaerobic purple sulfur bacterium Allochromatium palmeri DSM 15591.</title>
        <authorList>
            <person name="Kyndt J.A."/>
            <person name="Meyer T.E."/>
        </authorList>
    </citation>
    <scope>NUCLEOTIDE SEQUENCE [LARGE SCALE GENOMIC DNA]</scope>
    <source>
        <strain evidence="1 2">DSM 15591</strain>
    </source>
</reference>
<comment type="caution">
    <text evidence="1">The sequence shown here is derived from an EMBL/GenBank/DDBJ whole genome shotgun (WGS) entry which is preliminary data.</text>
</comment>
<name>A0A6N8EEM4_9GAMM</name>
<evidence type="ECO:0000313" key="1">
    <source>
        <dbReference type="EMBL" id="MTW22732.1"/>
    </source>
</evidence>